<reference evidence="1 2" key="1">
    <citation type="submission" date="2018-08" db="EMBL/GenBank/DDBJ databases">
        <title>Draft genome sequences of Leuconostoc spp. and Weissella spp. with biocontrol potential.</title>
        <authorList>
            <person name="Lo R."/>
            <person name="Ho V.T.T."/>
            <person name="Turner M.S."/>
        </authorList>
    </citation>
    <scope>NUCLEOTIDE SEQUENCE [LARGE SCALE GENOMIC DNA]</scope>
    <source>
        <strain evidence="1 2">733</strain>
    </source>
</reference>
<evidence type="ECO:0000313" key="1">
    <source>
        <dbReference type="EMBL" id="MCT8389740.1"/>
    </source>
</evidence>
<comment type="caution">
    <text evidence="1">The sequence shown here is derived from an EMBL/GenBank/DDBJ whole genome shotgun (WGS) entry which is preliminary data.</text>
</comment>
<dbReference type="Proteomes" id="UP001525857">
    <property type="component" value="Unassembled WGS sequence"/>
</dbReference>
<protein>
    <submittedName>
        <fullName evidence="1">Uncharacterized protein</fullName>
    </submittedName>
</protein>
<name>A0ABT2NWI8_9LACO</name>
<keyword evidence="2" id="KW-1185">Reference proteome</keyword>
<gene>
    <name evidence="1" type="ORF">D0501_06600</name>
</gene>
<sequence>MKKIIGSVTLGIVLVAVLGMATFFSNRNQVNADQSLIVPIQIDSNKLYSEEATEQVDQVNQIESKDANNQNDIIPDFSNVDPNTRVFQDPQSGVYFFGNGSFKVTDHSGKIIRIIDPIKDGYEVTTVGELMSRYNKK</sequence>
<proteinExistence type="predicted"/>
<dbReference type="EMBL" id="QVOV01000008">
    <property type="protein sequence ID" value="MCT8389740.1"/>
    <property type="molecule type" value="Genomic_DNA"/>
</dbReference>
<organism evidence="1 2">
    <name type="scientific">Leuconostoc holzapfelii</name>
    <dbReference type="NCBI Taxonomy" id="434464"/>
    <lineage>
        <taxon>Bacteria</taxon>
        <taxon>Bacillati</taxon>
        <taxon>Bacillota</taxon>
        <taxon>Bacilli</taxon>
        <taxon>Lactobacillales</taxon>
        <taxon>Lactobacillaceae</taxon>
        <taxon>Leuconostoc</taxon>
    </lineage>
</organism>
<accession>A0ABT2NWI8</accession>
<evidence type="ECO:0000313" key="2">
    <source>
        <dbReference type="Proteomes" id="UP001525857"/>
    </source>
</evidence>
<dbReference type="RefSeq" id="WP_261657276.1">
    <property type="nucleotide sequence ID" value="NZ_QVOV01000008.1"/>
</dbReference>